<name>A0A2L0EZ34_SORCE</name>
<dbReference type="InterPro" id="IPR036513">
    <property type="entry name" value="STAS_dom_sf"/>
</dbReference>
<reference evidence="4 5" key="1">
    <citation type="submission" date="2015-09" db="EMBL/GenBank/DDBJ databases">
        <title>Sorangium comparison.</title>
        <authorList>
            <person name="Zaburannyi N."/>
            <person name="Bunk B."/>
            <person name="Overmann J."/>
            <person name="Mueller R."/>
        </authorList>
    </citation>
    <scope>NUCLEOTIDE SEQUENCE [LARGE SCALE GENOMIC DNA]</scope>
    <source>
        <strain evidence="4 5">So ce26</strain>
    </source>
</reference>
<dbReference type="RefSeq" id="WP_104983068.1">
    <property type="nucleotide sequence ID" value="NZ_CP012673.1"/>
</dbReference>
<dbReference type="InterPro" id="IPR051932">
    <property type="entry name" value="Bact_StressResp_Reg"/>
</dbReference>
<dbReference type="InterPro" id="IPR002645">
    <property type="entry name" value="STAS_dom"/>
</dbReference>
<dbReference type="AlphaFoldDB" id="A0A2L0EZ34"/>
<evidence type="ECO:0000313" key="4">
    <source>
        <dbReference type="EMBL" id="AUX44562.1"/>
    </source>
</evidence>
<keyword evidence="1" id="KW-0597">Phosphoprotein</keyword>
<evidence type="ECO:0000256" key="1">
    <source>
        <dbReference type="ARBA" id="ARBA00022553"/>
    </source>
</evidence>
<organism evidence="4 5">
    <name type="scientific">Sorangium cellulosum</name>
    <name type="common">Polyangium cellulosum</name>
    <dbReference type="NCBI Taxonomy" id="56"/>
    <lineage>
        <taxon>Bacteria</taxon>
        <taxon>Pseudomonadati</taxon>
        <taxon>Myxococcota</taxon>
        <taxon>Polyangia</taxon>
        <taxon>Polyangiales</taxon>
        <taxon>Polyangiaceae</taxon>
        <taxon>Sorangium</taxon>
    </lineage>
</organism>
<sequence length="353" mass="38856">MSDSHPRLTVQDVPVEWRLEDGDLRFGGLSSALFWTNPSLFHMLSPLVDEVGVDLFRLLVARSSSLGTDEDYQGLVARSGATLEQGFHAWGRAISAAGWGAFELPAFDRAACTATVRIRNPWELRMQGDGRLSWGCPFLQGKVIGLFNQAFARRCWADEIIDAGSAGPAVEFRVHPSDRTIDDELDRLRLVRLRARQQELKQHMAEAAQELRRKDEEVEQKERLIRALSAPIIQVWNGVLAVPLAGVLSRERAEPICEELLHRVTSMAATHVLLDLTGLSEVDEAATGQIATIVTSLRLLGAECAVVGLSPELAQAMVELGISLRGVRTYQTLAAALRQAVGLTKRAAAPRRR</sequence>
<feature type="coiled-coil region" evidence="2">
    <location>
        <begin position="190"/>
        <end position="224"/>
    </location>
</feature>
<dbReference type="Pfam" id="PF01740">
    <property type="entry name" value="STAS"/>
    <property type="match status" value="1"/>
</dbReference>
<feature type="domain" description="STAS" evidence="3">
    <location>
        <begin position="229"/>
        <end position="340"/>
    </location>
</feature>
<evidence type="ECO:0000259" key="3">
    <source>
        <dbReference type="PROSITE" id="PS50801"/>
    </source>
</evidence>
<dbReference type="EMBL" id="CP012673">
    <property type="protein sequence ID" value="AUX44562.1"/>
    <property type="molecule type" value="Genomic_DNA"/>
</dbReference>
<keyword evidence="2" id="KW-0175">Coiled coil</keyword>
<dbReference type="Proteomes" id="UP000238348">
    <property type="component" value="Chromosome"/>
</dbReference>
<evidence type="ECO:0000256" key="2">
    <source>
        <dbReference type="SAM" id="Coils"/>
    </source>
</evidence>
<accession>A0A2L0EZ34</accession>
<dbReference type="PANTHER" id="PTHR33745:SF3">
    <property type="entry name" value="RSBT CO-ANTAGONIST PROTEIN RSBRC"/>
    <property type="match status" value="1"/>
</dbReference>
<dbReference type="PROSITE" id="PS50801">
    <property type="entry name" value="STAS"/>
    <property type="match status" value="1"/>
</dbReference>
<dbReference type="OrthoDB" id="5488593at2"/>
<dbReference type="Gene3D" id="3.30.750.24">
    <property type="entry name" value="STAS domain"/>
    <property type="match status" value="1"/>
</dbReference>
<gene>
    <name evidence="4" type="ORF">SOCE26_060280</name>
</gene>
<dbReference type="PANTHER" id="PTHR33745">
    <property type="entry name" value="RSBT ANTAGONIST PROTEIN RSBS-RELATED"/>
    <property type="match status" value="1"/>
</dbReference>
<dbReference type="SUPFAM" id="SSF52091">
    <property type="entry name" value="SpoIIaa-like"/>
    <property type="match status" value="1"/>
</dbReference>
<dbReference type="CDD" id="cd07041">
    <property type="entry name" value="STAS_RsbR_RsbS_like"/>
    <property type="match status" value="1"/>
</dbReference>
<protein>
    <submittedName>
        <fullName evidence="4">Anti-sigma factor antagonist</fullName>
    </submittedName>
</protein>
<proteinExistence type="predicted"/>
<evidence type="ECO:0000313" key="5">
    <source>
        <dbReference type="Proteomes" id="UP000238348"/>
    </source>
</evidence>